<dbReference type="NCBIfam" id="NF002270">
    <property type="entry name" value="PRK01202.1"/>
    <property type="match status" value="1"/>
</dbReference>
<comment type="function">
    <text evidence="4">The H protein shuttles the methylamine group of glycine from the P protein to the T protein.</text>
</comment>
<comment type="similarity">
    <text evidence="1 4">Belongs to the GcvH family.</text>
</comment>
<dbReference type="GO" id="GO:0005739">
    <property type="term" value="C:mitochondrion"/>
    <property type="evidence" value="ECO:0007669"/>
    <property type="project" value="UniProtKB-SubCell"/>
</dbReference>
<dbReference type="RefSeq" id="XP_021878612.1">
    <property type="nucleotide sequence ID" value="XM_022025173.1"/>
</dbReference>
<dbReference type="NCBIfam" id="TIGR00527">
    <property type="entry name" value="gcvH"/>
    <property type="match status" value="1"/>
</dbReference>
<dbReference type="PANTHER" id="PTHR11715:SF3">
    <property type="entry name" value="GLYCINE CLEAVAGE SYSTEM H PROTEIN-RELATED"/>
    <property type="match status" value="1"/>
</dbReference>
<dbReference type="InterPro" id="IPR000089">
    <property type="entry name" value="Biotin_lipoyl"/>
</dbReference>
<evidence type="ECO:0000256" key="2">
    <source>
        <dbReference type="ARBA" id="ARBA00022823"/>
    </source>
</evidence>
<keyword evidence="2 3" id="KW-0450">Lipoyl</keyword>
<dbReference type="InParanoid" id="A0A1Y2GG51"/>
<protein>
    <recommendedName>
        <fullName evidence="4">Glycine cleavage system H protein</fullName>
    </recommendedName>
</protein>
<keyword evidence="7" id="KW-1185">Reference proteome</keyword>
<evidence type="ECO:0000259" key="5">
    <source>
        <dbReference type="PROSITE" id="PS50968"/>
    </source>
</evidence>
<evidence type="ECO:0000256" key="3">
    <source>
        <dbReference type="PIRSR" id="PIRSR617453-50"/>
    </source>
</evidence>
<keyword evidence="4" id="KW-0496">Mitochondrion</keyword>
<dbReference type="SUPFAM" id="SSF51230">
    <property type="entry name" value="Single hybrid motif"/>
    <property type="match status" value="1"/>
</dbReference>
<feature type="domain" description="Lipoyl-binding" evidence="5">
    <location>
        <begin position="51"/>
        <end position="132"/>
    </location>
</feature>
<dbReference type="STRING" id="64571.A0A1Y2GG51"/>
<feature type="modified residue" description="N6-lipoyllysine" evidence="3">
    <location>
        <position position="91"/>
    </location>
</feature>
<name>A0A1Y2GG51_9FUNG</name>
<dbReference type="GO" id="GO:0019464">
    <property type="term" value="P:glycine decarboxylation via glycine cleavage system"/>
    <property type="evidence" value="ECO:0007669"/>
    <property type="project" value="UniProtKB-UniRule"/>
</dbReference>
<dbReference type="CDD" id="cd06848">
    <property type="entry name" value="GCS_H"/>
    <property type="match status" value="1"/>
</dbReference>
<evidence type="ECO:0000256" key="4">
    <source>
        <dbReference type="RuleBase" id="RU364055"/>
    </source>
</evidence>
<evidence type="ECO:0000313" key="7">
    <source>
        <dbReference type="Proteomes" id="UP000193648"/>
    </source>
</evidence>
<evidence type="ECO:0000313" key="6">
    <source>
        <dbReference type="EMBL" id="ORZ08829.1"/>
    </source>
</evidence>
<proteinExistence type="inferred from homology"/>
<comment type="caution">
    <text evidence="6">The sequence shown here is derived from an EMBL/GenBank/DDBJ whole genome shotgun (WGS) entry which is preliminary data.</text>
</comment>
<accession>A0A1Y2GG51</accession>
<sequence length="156" mass="16949">MSLATFSTRLFPTMRSQAMARFATPSSSFARFYGTKKYTEEHEWIDIDNGIATIGITDHAQGSLGEIVYVQSADLKDVEKGDTIGSVESVKAASDIYAPVSGKVIEVNEDVAANPSLLNDNPEGEGWLCKIQLSSDADVSNLLSEEAYKKLVEAQH</sequence>
<dbReference type="GeneID" id="33567017"/>
<dbReference type="InterPro" id="IPR002930">
    <property type="entry name" value="GCV_H"/>
</dbReference>
<dbReference type="Proteomes" id="UP000193648">
    <property type="component" value="Unassembled WGS sequence"/>
</dbReference>
<dbReference type="InterPro" id="IPR033753">
    <property type="entry name" value="GCV_H/Fam206"/>
</dbReference>
<dbReference type="PANTHER" id="PTHR11715">
    <property type="entry name" value="GLYCINE CLEAVAGE SYSTEM H PROTEIN"/>
    <property type="match status" value="1"/>
</dbReference>
<dbReference type="PROSITE" id="PS50968">
    <property type="entry name" value="BIOTINYL_LIPOYL"/>
    <property type="match status" value="1"/>
</dbReference>
<comment type="cofactor">
    <cofactor evidence="4">
        <name>(R)-lipoate</name>
        <dbReference type="ChEBI" id="CHEBI:83088"/>
    </cofactor>
    <text evidence="4">Binds 1 lipoyl cofactor covalently.</text>
</comment>
<dbReference type="AlphaFoldDB" id="A0A1Y2GG51"/>
<comment type="subunit">
    <text evidence="4">The glycine cleavage system is composed of four proteins: P, T, L and H.</text>
</comment>
<dbReference type="Pfam" id="PF01597">
    <property type="entry name" value="GCV_H"/>
    <property type="match status" value="1"/>
</dbReference>
<dbReference type="FunCoup" id="A0A1Y2GG51">
    <property type="interactions" value="629"/>
</dbReference>
<gene>
    <name evidence="6" type="ORF">BCR41DRAFT_359102</name>
</gene>
<comment type="subcellular location">
    <subcellularLocation>
        <location evidence="4">Mitochondrion</location>
    </subcellularLocation>
</comment>
<dbReference type="EMBL" id="MCFF01000036">
    <property type="protein sequence ID" value="ORZ08829.1"/>
    <property type="molecule type" value="Genomic_DNA"/>
</dbReference>
<dbReference type="OrthoDB" id="10264154at2759"/>
<dbReference type="GO" id="GO:0009249">
    <property type="term" value="P:protein lipoylation"/>
    <property type="evidence" value="ECO:0007669"/>
    <property type="project" value="TreeGrafter"/>
</dbReference>
<dbReference type="HAMAP" id="MF_00272">
    <property type="entry name" value="GcvH"/>
    <property type="match status" value="1"/>
</dbReference>
<dbReference type="InterPro" id="IPR017453">
    <property type="entry name" value="GCV_H_sub"/>
</dbReference>
<dbReference type="Gene3D" id="2.40.50.100">
    <property type="match status" value="1"/>
</dbReference>
<reference evidence="6 7" key="1">
    <citation type="submission" date="2016-07" db="EMBL/GenBank/DDBJ databases">
        <title>Pervasive Adenine N6-methylation of Active Genes in Fungi.</title>
        <authorList>
            <consortium name="DOE Joint Genome Institute"/>
            <person name="Mondo S.J."/>
            <person name="Dannebaum R.O."/>
            <person name="Kuo R.C."/>
            <person name="Labutti K."/>
            <person name="Haridas S."/>
            <person name="Kuo A."/>
            <person name="Salamov A."/>
            <person name="Ahrendt S.R."/>
            <person name="Lipzen A."/>
            <person name="Sullivan W."/>
            <person name="Andreopoulos W.B."/>
            <person name="Clum A."/>
            <person name="Lindquist E."/>
            <person name="Daum C."/>
            <person name="Ramamoorthy G.K."/>
            <person name="Gryganskyi A."/>
            <person name="Culley D."/>
            <person name="Magnuson J.K."/>
            <person name="James T.Y."/>
            <person name="O'Malley M.A."/>
            <person name="Stajich J.E."/>
            <person name="Spatafora J.W."/>
            <person name="Visel A."/>
            <person name="Grigoriev I.V."/>
        </authorList>
    </citation>
    <scope>NUCLEOTIDE SEQUENCE [LARGE SCALE GENOMIC DNA]</scope>
    <source>
        <strain evidence="6 7">NRRL 3116</strain>
    </source>
</reference>
<dbReference type="InterPro" id="IPR011053">
    <property type="entry name" value="Single_hybrid_motif"/>
</dbReference>
<keyword evidence="4" id="KW-0809">Transit peptide</keyword>
<evidence type="ECO:0000256" key="1">
    <source>
        <dbReference type="ARBA" id="ARBA00009249"/>
    </source>
</evidence>
<organism evidence="6 7">
    <name type="scientific">Lobosporangium transversale</name>
    <dbReference type="NCBI Taxonomy" id="64571"/>
    <lineage>
        <taxon>Eukaryota</taxon>
        <taxon>Fungi</taxon>
        <taxon>Fungi incertae sedis</taxon>
        <taxon>Mucoromycota</taxon>
        <taxon>Mortierellomycotina</taxon>
        <taxon>Mortierellomycetes</taxon>
        <taxon>Mortierellales</taxon>
        <taxon>Mortierellaceae</taxon>
        <taxon>Lobosporangium</taxon>
    </lineage>
</organism>
<dbReference type="GO" id="GO:0005960">
    <property type="term" value="C:glycine cleavage complex"/>
    <property type="evidence" value="ECO:0007669"/>
    <property type="project" value="UniProtKB-UniRule"/>
</dbReference>